<keyword evidence="4" id="KW-1185">Reference proteome</keyword>
<protein>
    <submittedName>
        <fullName evidence="3">Fumarylpyruvate hydrolase</fullName>
    </submittedName>
</protein>
<dbReference type="InterPro" id="IPR036663">
    <property type="entry name" value="Fumarylacetoacetase_C_sf"/>
</dbReference>
<evidence type="ECO:0000259" key="2">
    <source>
        <dbReference type="Pfam" id="PF01557"/>
    </source>
</evidence>
<feature type="domain" description="Fumarylacetoacetase-like C-terminal" evidence="2">
    <location>
        <begin position="29"/>
        <end position="230"/>
    </location>
</feature>
<dbReference type="PANTHER" id="PTHR11820">
    <property type="entry name" value="ACYLPYRUVASE"/>
    <property type="match status" value="1"/>
</dbReference>
<dbReference type="EMBL" id="OBEL01000001">
    <property type="protein sequence ID" value="SNZ09327.1"/>
    <property type="molecule type" value="Genomic_DNA"/>
</dbReference>
<dbReference type="Pfam" id="PF01557">
    <property type="entry name" value="FAA_hydrolase"/>
    <property type="match status" value="1"/>
</dbReference>
<sequence>MSTNHIFNLTPPAGIPIHGTDQTFPVNRIFCVGRNYASHAREMGSNPDREPPFFFTKPADAIQSGCFCHLSYPPKTEDLHHEVELVIGLKEGGHNITQKNALGHIYGVAVGLDFTRRDLQADAKNTGRPWDMAKGFDDSAIIGPMQPVSANNIPKSGFIRLSVEGKQRQKGDLDEMIWSISEVIAELSNYLTLQPGDLIFTGTPEGVSAVKPNDIIRAEIVDLPILTVKIEAPA</sequence>
<keyword evidence="3" id="KW-0378">Hydrolase</keyword>
<dbReference type="GO" id="GO:0018773">
    <property type="term" value="F:acetylpyruvate hydrolase activity"/>
    <property type="evidence" value="ECO:0007669"/>
    <property type="project" value="TreeGrafter"/>
</dbReference>
<dbReference type="GO" id="GO:0046872">
    <property type="term" value="F:metal ion binding"/>
    <property type="evidence" value="ECO:0007669"/>
    <property type="project" value="UniProtKB-KW"/>
</dbReference>
<dbReference type="Gene3D" id="3.90.850.10">
    <property type="entry name" value="Fumarylacetoacetase-like, C-terminal domain"/>
    <property type="match status" value="1"/>
</dbReference>
<dbReference type="Proteomes" id="UP000219439">
    <property type="component" value="Unassembled WGS sequence"/>
</dbReference>
<reference evidence="3 4" key="1">
    <citation type="submission" date="2017-09" db="EMBL/GenBank/DDBJ databases">
        <authorList>
            <person name="Ehlers B."/>
            <person name="Leendertz F.H."/>
        </authorList>
    </citation>
    <scope>NUCLEOTIDE SEQUENCE [LARGE SCALE GENOMIC DNA]</scope>
    <source>
        <strain evidence="3 4">DSM 18289</strain>
    </source>
</reference>
<dbReference type="InterPro" id="IPR011234">
    <property type="entry name" value="Fumarylacetoacetase-like_C"/>
</dbReference>
<dbReference type="RefSeq" id="WP_097153098.1">
    <property type="nucleotide sequence ID" value="NZ_OBEL01000001.1"/>
</dbReference>
<evidence type="ECO:0000313" key="3">
    <source>
        <dbReference type="EMBL" id="SNZ09327.1"/>
    </source>
</evidence>
<keyword evidence="1" id="KW-0479">Metal-binding</keyword>
<accession>A0A285NK42</accession>
<proteinExistence type="predicted"/>
<dbReference type="OrthoDB" id="5197601at2"/>
<evidence type="ECO:0000313" key="4">
    <source>
        <dbReference type="Proteomes" id="UP000219439"/>
    </source>
</evidence>
<dbReference type="SUPFAM" id="SSF56529">
    <property type="entry name" value="FAH"/>
    <property type="match status" value="1"/>
</dbReference>
<dbReference type="PANTHER" id="PTHR11820:SF90">
    <property type="entry name" value="FLUTATHIONE S-TRANSFERASE"/>
    <property type="match status" value="1"/>
</dbReference>
<evidence type="ECO:0000256" key="1">
    <source>
        <dbReference type="ARBA" id="ARBA00022723"/>
    </source>
</evidence>
<gene>
    <name evidence="3" type="ORF">SAMN06265368_2006</name>
</gene>
<organism evidence="3 4">
    <name type="scientific">Cohaesibacter gelatinilyticus</name>
    <dbReference type="NCBI Taxonomy" id="372072"/>
    <lineage>
        <taxon>Bacteria</taxon>
        <taxon>Pseudomonadati</taxon>
        <taxon>Pseudomonadota</taxon>
        <taxon>Alphaproteobacteria</taxon>
        <taxon>Hyphomicrobiales</taxon>
        <taxon>Cohaesibacteraceae</taxon>
    </lineage>
</organism>
<name>A0A285NK42_9HYPH</name>
<keyword evidence="3" id="KW-0670">Pyruvate</keyword>
<dbReference type="AlphaFoldDB" id="A0A285NK42"/>